<gene>
    <name evidence="1" type="ORF">V1264_015100</name>
</gene>
<dbReference type="Proteomes" id="UP001374579">
    <property type="component" value="Unassembled WGS sequence"/>
</dbReference>
<dbReference type="AlphaFoldDB" id="A0AAN9GFJ8"/>
<name>A0AAN9GFJ8_9CAEN</name>
<keyword evidence="2" id="KW-1185">Reference proteome</keyword>
<comment type="caution">
    <text evidence="1">The sequence shown here is derived from an EMBL/GenBank/DDBJ whole genome shotgun (WGS) entry which is preliminary data.</text>
</comment>
<evidence type="ECO:0000313" key="2">
    <source>
        <dbReference type="Proteomes" id="UP001374579"/>
    </source>
</evidence>
<organism evidence="1 2">
    <name type="scientific">Littorina saxatilis</name>
    <dbReference type="NCBI Taxonomy" id="31220"/>
    <lineage>
        <taxon>Eukaryota</taxon>
        <taxon>Metazoa</taxon>
        <taxon>Spiralia</taxon>
        <taxon>Lophotrochozoa</taxon>
        <taxon>Mollusca</taxon>
        <taxon>Gastropoda</taxon>
        <taxon>Caenogastropoda</taxon>
        <taxon>Littorinimorpha</taxon>
        <taxon>Littorinoidea</taxon>
        <taxon>Littorinidae</taxon>
        <taxon>Littorina</taxon>
    </lineage>
</organism>
<dbReference type="EMBL" id="JBAMIC010000004">
    <property type="protein sequence ID" value="KAK7107133.1"/>
    <property type="molecule type" value="Genomic_DNA"/>
</dbReference>
<protein>
    <submittedName>
        <fullName evidence="1">Uncharacterized protein</fullName>
    </submittedName>
</protein>
<proteinExistence type="predicted"/>
<sequence>MSSGPLLSYNTAGNWNGLNCKTHVNRLIHLSSSYTNNILPLRRKHHEQLNLPPVSCGARCCLSNHLRARVHAYRRKMQSLPPG</sequence>
<accession>A0AAN9GFJ8</accession>
<evidence type="ECO:0000313" key="1">
    <source>
        <dbReference type="EMBL" id="KAK7107133.1"/>
    </source>
</evidence>
<reference evidence="1 2" key="1">
    <citation type="submission" date="2024-02" db="EMBL/GenBank/DDBJ databases">
        <title>Chromosome-scale genome assembly of the rough periwinkle Littorina saxatilis.</title>
        <authorList>
            <person name="De Jode A."/>
            <person name="Faria R."/>
            <person name="Formenti G."/>
            <person name="Sims Y."/>
            <person name="Smith T.P."/>
            <person name="Tracey A."/>
            <person name="Wood J.M.D."/>
            <person name="Zagrodzka Z.B."/>
            <person name="Johannesson K."/>
            <person name="Butlin R.K."/>
            <person name="Leder E.H."/>
        </authorList>
    </citation>
    <scope>NUCLEOTIDE SEQUENCE [LARGE SCALE GENOMIC DNA]</scope>
    <source>
        <strain evidence="1">Snail1</strain>
        <tissue evidence="1">Muscle</tissue>
    </source>
</reference>